<dbReference type="STRING" id="1797593.A3A65_06200"/>
<dbReference type="InterPro" id="IPR001001">
    <property type="entry name" value="DNA_polIII_beta"/>
</dbReference>
<dbReference type="InterPro" id="IPR022634">
    <property type="entry name" value="DNA_polIII_beta_N"/>
</dbReference>
<feature type="domain" description="DNA polymerase III beta sliding clamp N-terminal" evidence="10">
    <location>
        <begin position="3"/>
        <end position="117"/>
    </location>
</feature>
<evidence type="ECO:0000256" key="7">
    <source>
        <dbReference type="ARBA" id="ARBA00022932"/>
    </source>
</evidence>
<dbReference type="NCBIfam" id="TIGR00663">
    <property type="entry name" value="dnan"/>
    <property type="match status" value="1"/>
</dbReference>
<dbReference type="Gene3D" id="3.70.10.10">
    <property type="match status" value="1"/>
</dbReference>
<dbReference type="GO" id="GO:0009360">
    <property type="term" value="C:DNA polymerase III complex"/>
    <property type="evidence" value="ECO:0007669"/>
    <property type="project" value="InterPro"/>
</dbReference>
<gene>
    <name evidence="13" type="ORF">A3A65_06200</name>
</gene>
<comment type="caution">
    <text evidence="13">The sequence shown here is derived from an EMBL/GenBank/DDBJ whole genome shotgun (WGS) entry which is preliminary data.</text>
</comment>
<dbReference type="InterPro" id="IPR022637">
    <property type="entry name" value="DNA_polIII_beta_cen"/>
</dbReference>
<dbReference type="GO" id="GO:0003887">
    <property type="term" value="F:DNA-directed DNA polymerase activity"/>
    <property type="evidence" value="ECO:0007669"/>
    <property type="project" value="UniProtKB-UniRule"/>
</dbReference>
<evidence type="ECO:0000259" key="10">
    <source>
        <dbReference type="Pfam" id="PF00712"/>
    </source>
</evidence>
<comment type="similarity">
    <text evidence="2 9">Belongs to the beta sliding clamp family.</text>
</comment>
<keyword evidence="5 9" id="KW-0548">Nucleotidyltransferase</keyword>
<organism evidence="13 14">
    <name type="scientific">Candidatus Chisholmbacteria bacterium RIFCSPLOWO2_01_FULL_49_14</name>
    <dbReference type="NCBI Taxonomy" id="1797593"/>
    <lineage>
        <taxon>Bacteria</taxon>
        <taxon>Candidatus Chisholmiibacteriota</taxon>
    </lineage>
</organism>
<feature type="domain" description="DNA polymerase III beta sliding clamp central" evidence="11">
    <location>
        <begin position="129"/>
        <end position="256"/>
    </location>
</feature>
<keyword evidence="7 9" id="KW-0239">DNA-directed DNA polymerase</keyword>
<dbReference type="CDD" id="cd00140">
    <property type="entry name" value="beta_clamp"/>
    <property type="match status" value="1"/>
</dbReference>
<dbReference type="GO" id="GO:0005737">
    <property type="term" value="C:cytoplasm"/>
    <property type="evidence" value="ECO:0007669"/>
    <property type="project" value="UniProtKB-SubCell"/>
</dbReference>
<dbReference type="AlphaFoldDB" id="A0A1G1VVS6"/>
<accession>A0A1G1VVS6</accession>
<sequence>MIVSVLQEKLVKSLSSILRVVPSRPSLPILSNVLLEAKEGRLRLSATDLNLGMRLWVGAKVKKEGALTIPAKVFSELISSFPPAAVEMSVSEESLQIQCGSHKARLAGIAASEYPSLGKISGSKEFVVAANHLQEAVGRVAFAASSDETRPVLSGVLWFFEGGVVKLAATDGYRLSLTALPKTGTKGIEKWRKGAQAVLGEGLILPARALRDVERLIEELGTTEVTVGVVSDQNLAVFSLGDGEVTTRLIEGSFPNYSQVIPKEEKSVSEIELESLEKAVRTASVFARDSANIIRWKLAKGGLTISANAPAYGDSESEVEASLHGPGGEIAFNSRYLLELFSIFPSEKLTFVMNESLDPGIFKPVGKADDFLHLIMPVRVQK</sequence>
<evidence type="ECO:0000313" key="14">
    <source>
        <dbReference type="Proteomes" id="UP000176723"/>
    </source>
</evidence>
<keyword evidence="6 9" id="KW-0235">DNA replication</keyword>
<evidence type="ECO:0000256" key="4">
    <source>
        <dbReference type="ARBA" id="ARBA00022679"/>
    </source>
</evidence>
<dbReference type="GO" id="GO:0008408">
    <property type="term" value="F:3'-5' exonuclease activity"/>
    <property type="evidence" value="ECO:0007669"/>
    <property type="project" value="InterPro"/>
</dbReference>
<dbReference type="InterPro" id="IPR022635">
    <property type="entry name" value="DNA_polIII_beta_C"/>
</dbReference>
<dbReference type="PANTHER" id="PTHR30478">
    <property type="entry name" value="DNA POLYMERASE III SUBUNIT BETA"/>
    <property type="match status" value="1"/>
</dbReference>
<dbReference type="Pfam" id="PF02767">
    <property type="entry name" value="DNA_pol3_beta_2"/>
    <property type="match status" value="1"/>
</dbReference>
<keyword evidence="3 9" id="KW-0963">Cytoplasm</keyword>
<dbReference type="SMART" id="SM00480">
    <property type="entry name" value="POL3Bc"/>
    <property type="match status" value="1"/>
</dbReference>
<dbReference type="PIRSF" id="PIRSF000804">
    <property type="entry name" value="DNA_pol_III_b"/>
    <property type="match status" value="1"/>
</dbReference>
<dbReference type="Proteomes" id="UP000176723">
    <property type="component" value="Unassembled WGS sequence"/>
</dbReference>
<evidence type="ECO:0000256" key="9">
    <source>
        <dbReference type="PIRNR" id="PIRNR000804"/>
    </source>
</evidence>
<dbReference type="GO" id="GO:0003677">
    <property type="term" value="F:DNA binding"/>
    <property type="evidence" value="ECO:0007669"/>
    <property type="project" value="UniProtKB-UniRule"/>
</dbReference>
<evidence type="ECO:0000313" key="13">
    <source>
        <dbReference type="EMBL" id="OGY19472.1"/>
    </source>
</evidence>
<comment type="subcellular location">
    <subcellularLocation>
        <location evidence="1 9">Cytoplasm</location>
    </subcellularLocation>
</comment>
<dbReference type="Pfam" id="PF00712">
    <property type="entry name" value="DNA_pol3_beta"/>
    <property type="match status" value="1"/>
</dbReference>
<keyword evidence="4 9" id="KW-0808">Transferase</keyword>
<dbReference type="Pfam" id="PF02768">
    <property type="entry name" value="DNA_pol3_beta_3"/>
    <property type="match status" value="1"/>
</dbReference>
<comment type="subunit">
    <text evidence="9">Forms a ring-shaped head-to-tail homodimer around DNA.</text>
</comment>
<protein>
    <recommendedName>
        <fullName evidence="9">Beta sliding clamp</fullName>
    </recommendedName>
</protein>
<evidence type="ECO:0000256" key="1">
    <source>
        <dbReference type="ARBA" id="ARBA00004496"/>
    </source>
</evidence>
<evidence type="ECO:0000256" key="3">
    <source>
        <dbReference type="ARBA" id="ARBA00022490"/>
    </source>
</evidence>
<evidence type="ECO:0000259" key="11">
    <source>
        <dbReference type="Pfam" id="PF02767"/>
    </source>
</evidence>
<keyword evidence="8" id="KW-0238">DNA-binding</keyword>
<dbReference type="InterPro" id="IPR046938">
    <property type="entry name" value="DNA_clamp_sf"/>
</dbReference>
<name>A0A1G1VVS6_9BACT</name>
<dbReference type="Gene3D" id="3.10.150.10">
    <property type="entry name" value="DNA Polymerase III, subunit A, domain 2"/>
    <property type="match status" value="1"/>
</dbReference>
<evidence type="ECO:0000256" key="8">
    <source>
        <dbReference type="ARBA" id="ARBA00023125"/>
    </source>
</evidence>
<comment type="function">
    <text evidence="9">Confers DNA tethering and processivity to DNA polymerases and other proteins. Acts as a clamp, forming a ring around DNA (a reaction catalyzed by the clamp-loading complex) which diffuses in an ATP-independent manner freely and bidirectionally along dsDNA. Initially characterized for its ability to contact the catalytic subunit of DNA polymerase III (Pol III), a complex, multichain enzyme responsible for most of the replicative synthesis in bacteria; Pol III exhibits 3'-5' exonuclease proofreading activity. The beta chain is required for initiation of replication as well as for processivity of DNA replication.</text>
</comment>
<dbReference type="SUPFAM" id="SSF55979">
    <property type="entry name" value="DNA clamp"/>
    <property type="match status" value="3"/>
</dbReference>
<proteinExistence type="inferred from homology"/>
<dbReference type="EMBL" id="MHCL01000026">
    <property type="protein sequence ID" value="OGY19472.1"/>
    <property type="molecule type" value="Genomic_DNA"/>
</dbReference>
<evidence type="ECO:0000256" key="6">
    <source>
        <dbReference type="ARBA" id="ARBA00022705"/>
    </source>
</evidence>
<evidence type="ECO:0000256" key="2">
    <source>
        <dbReference type="ARBA" id="ARBA00010752"/>
    </source>
</evidence>
<reference evidence="13 14" key="1">
    <citation type="journal article" date="2016" name="Nat. Commun.">
        <title>Thousands of microbial genomes shed light on interconnected biogeochemical processes in an aquifer system.</title>
        <authorList>
            <person name="Anantharaman K."/>
            <person name="Brown C.T."/>
            <person name="Hug L.A."/>
            <person name="Sharon I."/>
            <person name="Castelle C.J."/>
            <person name="Probst A.J."/>
            <person name="Thomas B.C."/>
            <person name="Singh A."/>
            <person name="Wilkins M.J."/>
            <person name="Karaoz U."/>
            <person name="Brodie E.L."/>
            <person name="Williams K.H."/>
            <person name="Hubbard S.S."/>
            <person name="Banfield J.F."/>
        </authorList>
    </citation>
    <scope>NUCLEOTIDE SEQUENCE [LARGE SCALE GENOMIC DNA]</scope>
</reference>
<dbReference type="GO" id="GO:0006271">
    <property type="term" value="P:DNA strand elongation involved in DNA replication"/>
    <property type="evidence" value="ECO:0007669"/>
    <property type="project" value="TreeGrafter"/>
</dbReference>
<dbReference type="PANTHER" id="PTHR30478:SF0">
    <property type="entry name" value="BETA SLIDING CLAMP"/>
    <property type="match status" value="1"/>
</dbReference>
<feature type="domain" description="DNA polymerase III beta sliding clamp C-terminal" evidence="12">
    <location>
        <begin position="259"/>
        <end position="379"/>
    </location>
</feature>
<evidence type="ECO:0000256" key="5">
    <source>
        <dbReference type="ARBA" id="ARBA00022695"/>
    </source>
</evidence>
<evidence type="ECO:0000259" key="12">
    <source>
        <dbReference type="Pfam" id="PF02768"/>
    </source>
</evidence>